<feature type="signal peptide" evidence="2">
    <location>
        <begin position="1"/>
        <end position="23"/>
    </location>
</feature>
<dbReference type="GO" id="GO:0004467">
    <property type="term" value="F:long-chain fatty acid-CoA ligase activity"/>
    <property type="evidence" value="ECO:0007669"/>
    <property type="project" value="TreeGrafter"/>
</dbReference>
<evidence type="ECO:0000313" key="3">
    <source>
        <dbReference type="EMBL" id="CAH2297417.1"/>
    </source>
</evidence>
<keyword evidence="2" id="KW-0732">Signal</keyword>
<dbReference type="Gene3D" id="3.40.50.12780">
    <property type="entry name" value="N-terminal domain of ligase-like"/>
    <property type="match status" value="1"/>
</dbReference>
<dbReference type="InterPro" id="IPR042099">
    <property type="entry name" value="ANL_N_sf"/>
</dbReference>
<evidence type="ECO:0000256" key="1">
    <source>
        <dbReference type="ARBA" id="ARBA00022598"/>
    </source>
</evidence>
<keyword evidence="1 3" id="KW-0436">Ligase</keyword>
<dbReference type="EMBL" id="OW240916">
    <property type="protein sequence ID" value="CAH2297417.1"/>
    <property type="molecule type" value="Genomic_DNA"/>
</dbReference>
<dbReference type="GO" id="GO:0016020">
    <property type="term" value="C:membrane"/>
    <property type="evidence" value="ECO:0007669"/>
    <property type="project" value="TreeGrafter"/>
</dbReference>
<gene>
    <name evidence="3" type="ORF">PECUL_23A057694</name>
</gene>
<dbReference type="PANTHER" id="PTHR43272:SF110">
    <property type="entry name" value="LONG-CHAIN-FATTY-ACID--COA LIGASE ACSBG2"/>
    <property type="match status" value="1"/>
</dbReference>
<dbReference type="PANTHER" id="PTHR43272">
    <property type="entry name" value="LONG-CHAIN-FATTY-ACID--COA LIGASE"/>
    <property type="match status" value="1"/>
</dbReference>
<evidence type="ECO:0000313" key="4">
    <source>
        <dbReference type="Proteomes" id="UP001295444"/>
    </source>
</evidence>
<feature type="chain" id="PRO_5042156704" evidence="2">
    <location>
        <begin position="24"/>
        <end position="149"/>
    </location>
</feature>
<evidence type="ECO:0000256" key="2">
    <source>
        <dbReference type="SAM" id="SignalP"/>
    </source>
</evidence>
<dbReference type="SUPFAM" id="SSF56801">
    <property type="entry name" value="Acetyl-CoA synthetase-like"/>
    <property type="match status" value="1"/>
</dbReference>
<dbReference type="GO" id="GO:0005783">
    <property type="term" value="C:endoplasmic reticulum"/>
    <property type="evidence" value="ECO:0007669"/>
    <property type="project" value="TreeGrafter"/>
</dbReference>
<keyword evidence="4" id="KW-1185">Reference proteome</keyword>
<accession>A0AAD1WBY5</accession>
<sequence length="149" mass="16887">MRSFFLLPFHFLVERLVFHPARAALGLNRCRYCYYSGTASNTSETMEFFWSVGLSIRRLYGINETCGAHSLEESCGNRKQSHGREIQGCLTRIDFSSSSSSSPGLRCLWGRHIFMGYLGMETETQSVLDKEGWLHVGDDGKETDSLLDE</sequence>
<dbReference type="AlphaFoldDB" id="A0AAD1WBY5"/>
<name>A0AAD1WBY5_PELCU</name>
<organism evidence="3 4">
    <name type="scientific">Pelobates cultripes</name>
    <name type="common">Western spadefoot toad</name>
    <dbReference type="NCBI Taxonomy" id="61616"/>
    <lineage>
        <taxon>Eukaryota</taxon>
        <taxon>Metazoa</taxon>
        <taxon>Chordata</taxon>
        <taxon>Craniata</taxon>
        <taxon>Vertebrata</taxon>
        <taxon>Euteleostomi</taxon>
        <taxon>Amphibia</taxon>
        <taxon>Batrachia</taxon>
        <taxon>Anura</taxon>
        <taxon>Pelobatoidea</taxon>
        <taxon>Pelobatidae</taxon>
        <taxon>Pelobates</taxon>
    </lineage>
</organism>
<protein>
    <submittedName>
        <fullName evidence="3">Long-chain-fatty-acid-- ligase ACSBG2 isoform X2</fullName>
    </submittedName>
</protein>
<proteinExistence type="predicted"/>
<dbReference type="Proteomes" id="UP001295444">
    <property type="component" value="Chromosome 05"/>
</dbReference>
<reference evidence="3" key="1">
    <citation type="submission" date="2022-03" db="EMBL/GenBank/DDBJ databases">
        <authorList>
            <person name="Alioto T."/>
            <person name="Alioto T."/>
            <person name="Gomez Garrido J."/>
        </authorList>
    </citation>
    <scope>NUCLEOTIDE SEQUENCE</scope>
</reference>